<dbReference type="AlphaFoldDB" id="A0A0S4XIA9"/>
<gene>
    <name evidence="1" type="ORF">RD1301_v1_3880008</name>
</gene>
<dbReference type="EMBL" id="LN899822">
    <property type="protein sequence ID" value="CUV63774.1"/>
    <property type="molecule type" value="Genomic_DNA"/>
</dbReference>
<protein>
    <submittedName>
        <fullName evidence="1">Uncharacterized protein</fullName>
    </submittedName>
</protein>
<accession>A0A0S4XIA9</accession>
<evidence type="ECO:0000313" key="1">
    <source>
        <dbReference type="EMBL" id="CUV63774.1"/>
    </source>
</evidence>
<sequence>MREIVQQHGGDIAVLDYVYQSSPRLAGARFRITLPRGTPGEGASA</sequence>
<name>A0A0S4XIA9_RALSL</name>
<organism evidence="1">
    <name type="scientific">Ralstonia solanacearum</name>
    <name type="common">Pseudomonas solanacearum</name>
    <dbReference type="NCBI Taxonomy" id="305"/>
    <lineage>
        <taxon>Bacteria</taxon>
        <taxon>Pseudomonadati</taxon>
        <taxon>Pseudomonadota</taxon>
        <taxon>Betaproteobacteria</taxon>
        <taxon>Burkholderiales</taxon>
        <taxon>Burkholderiaceae</taxon>
        <taxon>Ralstonia</taxon>
        <taxon>Ralstonia solanacearum species complex</taxon>
    </lineage>
</organism>
<proteinExistence type="predicted"/>
<reference evidence="1" key="1">
    <citation type="submission" date="2015-10" db="EMBL/GenBank/DDBJ databases">
        <authorList>
            <person name="Gilbert D.G."/>
        </authorList>
    </citation>
    <scope>NUCLEOTIDE SEQUENCE</scope>
    <source>
        <strain evidence="1">Phyl III-seqv23</strain>
    </source>
</reference>